<comment type="caution">
    <text evidence="1">The sequence shown here is derived from an EMBL/GenBank/DDBJ whole genome shotgun (WGS) entry which is preliminary data.</text>
</comment>
<accession>A0A6N8CQ63</accession>
<proteinExistence type="predicted"/>
<dbReference type="OrthoDB" id="9799862at2"/>
<keyword evidence="1" id="KW-0282">Flagellum</keyword>
<dbReference type="PANTHER" id="PTHR39185">
    <property type="entry name" value="SWARMING MOTILITY PROTEIN SWRD"/>
    <property type="match status" value="1"/>
</dbReference>
<protein>
    <submittedName>
        <fullName evidence="1">Flagellar protein FlbD</fullName>
    </submittedName>
</protein>
<reference evidence="1 2" key="1">
    <citation type="submission" date="2019-11" db="EMBL/GenBank/DDBJ databases">
        <title>Terrilactibacillus tamarindus sp. nov. BCM23-1 isolated from bark of Tamarindus indica.</title>
        <authorList>
            <person name="Kingkaew E."/>
            <person name="Tanasupawat S."/>
        </authorList>
    </citation>
    <scope>NUCLEOTIDE SEQUENCE [LARGE SCALE GENOMIC DNA]</scope>
    <source>
        <strain evidence="1 2">BCM23-1</strain>
    </source>
</reference>
<dbReference type="EMBL" id="WNHB01000014">
    <property type="protein sequence ID" value="MTT32272.1"/>
    <property type="molecule type" value="Genomic_DNA"/>
</dbReference>
<organism evidence="1 2">
    <name type="scientific">Terrilactibacillus tamarindi</name>
    <dbReference type="NCBI Taxonomy" id="2599694"/>
    <lineage>
        <taxon>Bacteria</taxon>
        <taxon>Bacillati</taxon>
        <taxon>Bacillota</taxon>
        <taxon>Bacilli</taxon>
        <taxon>Bacillales</taxon>
        <taxon>Bacillaceae</taxon>
        <taxon>Terrilactibacillus</taxon>
    </lineage>
</organism>
<dbReference type="PANTHER" id="PTHR39185:SF1">
    <property type="entry name" value="SWARMING MOTILITY PROTEIN SWRD"/>
    <property type="match status" value="1"/>
</dbReference>
<name>A0A6N8CQ63_9BACI</name>
<gene>
    <name evidence="1" type="ORF">GMB86_09675</name>
</gene>
<dbReference type="AlphaFoldDB" id="A0A6N8CQ63"/>
<evidence type="ECO:0000313" key="1">
    <source>
        <dbReference type="EMBL" id="MTT32272.1"/>
    </source>
</evidence>
<dbReference type="Proteomes" id="UP000440978">
    <property type="component" value="Unassembled WGS sequence"/>
</dbReference>
<dbReference type="InterPro" id="IPR009384">
    <property type="entry name" value="SwrD-like"/>
</dbReference>
<sequence>MIELTKLNGHSFYLNVFLIEQFESLPDTTITLTTGKKLVVKESMDEVNQRIVSFMKNVPLVSSAAIHEGVSSCSKARE</sequence>
<evidence type="ECO:0000313" key="2">
    <source>
        <dbReference type="Proteomes" id="UP000440978"/>
    </source>
</evidence>
<dbReference type="Pfam" id="PF06289">
    <property type="entry name" value="FlbD"/>
    <property type="match status" value="1"/>
</dbReference>
<keyword evidence="1" id="KW-0966">Cell projection</keyword>
<keyword evidence="1" id="KW-0969">Cilium</keyword>
<dbReference type="RefSeq" id="WP_155219097.1">
    <property type="nucleotide sequence ID" value="NZ_WNHB01000014.1"/>
</dbReference>
<keyword evidence="2" id="KW-1185">Reference proteome</keyword>